<sequence length="85" mass="9615">MTENRPAVDAAQFAELCRILESVNERPLSEYIADKEKGWTAERTLRNEHREWALYILSELELSIQAGSDPGKFVKAMGIPSSTFT</sequence>
<comment type="caution">
    <text evidence="1">The sequence shown here is derived from an EMBL/GenBank/DDBJ whole genome shotgun (WGS) entry which is preliminary data.</text>
</comment>
<reference evidence="1 2" key="1">
    <citation type="submission" date="2023-05" db="EMBL/GenBank/DDBJ databases">
        <title>Draft genome sequence of Streptomyces sp. B-S-A8 isolated from a cave soil in Thailand.</title>
        <authorList>
            <person name="Chamroensaksri N."/>
            <person name="Muangham S."/>
        </authorList>
    </citation>
    <scope>NUCLEOTIDE SEQUENCE [LARGE SCALE GENOMIC DNA]</scope>
    <source>
        <strain evidence="1 2">B-S-A8</strain>
    </source>
</reference>
<protein>
    <submittedName>
        <fullName evidence="1">Uncharacterized protein</fullName>
    </submittedName>
</protein>
<dbReference type="EMBL" id="JASCIR010000005">
    <property type="protein sequence ID" value="MDI3386355.1"/>
    <property type="molecule type" value="Genomic_DNA"/>
</dbReference>
<evidence type="ECO:0000313" key="2">
    <source>
        <dbReference type="Proteomes" id="UP001224661"/>
    </source>
</evidence>
<accession>A0ABT6RPW4</accession>
<organism evidence="1 2">
    <name type="scientific">Streptomyces solicavernae</name>
    <dbReference type="NCBI Taxonomy" id="3043614"/>
    <lineage>
        <taxon>Bacteria</taxon>
        <taxon>Bacillati</taxon>
        <taxon>Actinomycetota</taxon>
        <taxon>Actinomycetes</taxon>
        <taxon>Kitasatosporales</taxon>
        <taxon>Streptomycetaceae</taxon>
        <taxon>Streptomyces</taxon>
    </lineage>
</organism>
<dbReference type="Proteomes" id="UP001224661">
    <property type="component" value="Unassembled WGS sequence"/>
</dbReference>
<keyword evidence="2" id="KW-1185">Reference proteome</keyword>
<gene>
    <name evidence="1" type="ORF">QIS99_09020</name>
</gene>
<proteinExistence type="predicted"/>
<evidence type="ECO:0000313" key="1">
    <source>
        <dbReference type="EMBL" id="MDI3386355.1"/>
    </source>
</evidence>
<dbReference type="RefSeq" id="WP_282512165.1">
    <property type="nucleotide sequence ID" value="NZ_JASCIR010000005.1"/>
</dbReference>
<name>A0ABT6RPW4_9ACTN</name>